<sequence length="63" mass="7286">MASNTTFQKRQKERARLDKQREKEERKKQRREERPARSSTEGGVDPDIAHIVPGPQPVAEEDS</sequence>
<proteinExistence type="predicted"/>
<evidence type="ECO:0000313" key="3">
    <source>
        <dbReference type="Proteomes" id="UP001379533"/>
    </source>
</evidence>
<accession>A0ABZ2K815</accession>
<protein>
    <recommendedName>
        <fullName evidence="4">SRp25 nuclear protein</fullName>
    </recommendedName>
</protein>
<dbReference type="RefSeq" id="WP_394843113.1">
    <property type="nucleotide sequence ID" value="NZ_CP089982.1"/>
</dbReference>
<evidence type="ECO:0000313" key="2">
    <source>
        <dbReference type="EMBL" id="WXA92511.1"/>
    </source>
</evidence>
<dbReference type="EMBL" id="CP089982">
    <property type="protein sequence ID" value="WXA92511.1"/>
    <property type="molecule type" value="Genomic_DNA"/>
</dbReference>
<reference evidence="2 3" key="1">
    <citation type="submission" date="2021-12" db="EMBL/GenBank/DDBJ databases">
        <title>Discovery of the Pendulisporaceae a myxobacterial family with distinct sporulation behavior and unique specialized metabolism.</title>
        <authorList>
            <person name="Garcia R."/>
            <person name="Popoff A."/>
            <person name="Bader C.D."/>
            <person name="Loehr J."/>
            <person name="Walesch S."/>
            <person name="Walt C."/>
            <person name="Boldt J."/>
            <person name="Bunk B."/>
            <person name="Haeckl F.J.F.P.J."/>
            <person name="Gunesch A.P."/>
            <person name="Birkelbach J."/>
            <person name="Nuebel U."/>
            <person name="Pietschmann T."/>
            <person name="Bach T."/>
            <person name="Mueller R."/>
        </authorList>
    </citation>
    <scope>NUCLEOTIDE SEQUENCE [LARGE SCALE GENOMIC DNA]</scope>
    <source>
        <strain evidence="2 3">MSr12523</strain>
    </source>
</reference>
<evidence type="ECO:0008006" key="4">
    <source>
        <dbReference type="Google" id="ProtNLM"/>
    </source>
</evidence>
<feature type="region of interest" description="Disordered" evidence="1">
    <location>
        <begin position="1"/>
        <end position="63"/>
    </location>
</feature>
<name>A0ABZ2K815_9BACT</name>
<dbReference type="Proteomes" id="UP001379533">
    <property type="component" value="Chromosome"/>
</dbReference>
<gene>
    <name evidence="2" type="ORF">LZC95_39435</name>
</gene>
<organism evidence="2 3">
    <name type="scientific">Pendulispora brunnea</name>
    <dbReference type="NCBI Taxonomy" id="2905690"/>
    <lineage>
        <taxon>Bacteria</taxon>
        <taxon>Pseudomonadati</taxon>
        <taxon>Myxococcota</taxon>
        <taxon>Myxococcia</taxon>
        <taxon>Myxococcales</taxon>
        <taxon>Sorangiineae</taxon>
        <taxon>Pendulisporaceae</taxon>
        <taxon>Pendulispora</taxon>
    </lineage>
</organism>
<keyword evidence="3" id="KW-1185">Reference proteome</keyword>
<feature type="compositionally biased region" description="Basic and acidic residues" evidence="1">
    <location>
        <begin position="14"/>
        <end position="36"/>
    </location>
</feature>
<evidence type="ECO:0000256" key="1">
    <source>
        <dbReference type="SAM" id="MobiDB-lite"/>
    </source>
</evidence>